<evidence type="ECO:0000313" key="8">
    <source>
        <dbReference type="Proteomes" id="UP000000311"/>
    </source>
</evidence>
<keyword evidence="2" id="KW-0964">Secreted</keyword>
<evidence type="ECO:0000256" key="2">
    <source>
        <dbReference type="ARBA" id="ARBA00022525"/>
    </source>
</evidence>
<proteinExistence type="predicted"/>
<dbReference type="EMBL" id="GL444663">
    <property type="protein sequence ID" value="EFN60758.1"/>
    <property type="molecule type" value="Genomic_DNA"/>
</dbReference>
<dbReference type="Proteomes" id="UP000000311">
    <property type="component" value="Unassembled WGS sequence"/>
</dbReference>
<evidence type="ECO:0000259" key="5">
    <source>
        <dbReference type="Pfam" id="PF10591"/>
    </source>
</evidence>
<feature type="domain" description="SPARC/Testican calcium-binding" evidence="5">
    <location>
        <begin position="6"/>
        <end position="52"/>
    </location>
</feature>
<name>E2A551_CAMFO</name>
<organism evidence="8">
    <name type="scientific">Camponotus floridanus</name>
    <name type="common">Florida carpenter ant</name>
    <dbReference type="NCBI Taxonomy" id="104421"/>
    <lineage>
        <taxon>Eukaryota</taxon>
        <taxon>Metazoa</taxon>
        <taxon>Ecdysozoa</taxon>
        <taxon>Arthropoda</taxon>
        <taxon>Hexapoda</taxon>
        <taxon>Insecta</taxon>
        <taxon>Pterygota</taxon>
        <taxon>Neoptera</taxon>
        <taxon>Endopterygota</taxon>
        <taxon>Hymenoptera</taxon>
        <taxon>Apocrita</taxon>
        <taxon>Aculeata</taxon>
        <taxon>Formicoidea</taxon>
        <taxon>Formicidae</taxon>
        <taxon>Formicinae</taxon>
        <taxon>Camponotus</taxon>
    </lineage>
</organism>
<dbReference type="EMBL" id="GL436849">
    <property type="protein sequence ID" value="EFN71438.1"/>
    <property type="molecule type" value="Genomic_DNA"/>
</dbReference>
<keyword evidence="4" id="KW-0325">Glycoprotein</keyword>
<dbReference type="InterPro" id="IPR011992">
    <property type="entry name" value="EF-hand-dom_pair"/>
</dbReference>
<dbReference type="OrthoDB" id="8875634at2759"/>
<keyword evidence="8" id="KW-1185">Reference proteome</keyword>
<comment type="subcellular location">
    <subcellularLocation>
        <location evidence="1">Secreted</location>
    </subcellularLocation>
</comment>
<dbReference type="OMA" id="MHFPIGC"/>
<protein>
    <recommendedName>
        <fullName evidence="5">SPARC/Testican calcium-binding domain-containing protein</fullName>
    </recommendedName>
</protein>
<evidence type="ECO:0000313" key="6">
    <source>
        <dbReference type="EMBL" id="EFN60758.1"/>
    </source>
</evidence>
<keyword evidence="3" id="KW-1015">Disulfide bond</keyword>
<dbReference type="GO" id="GO:0005576">
    <property type="term" value="C:extracellular region"/>
    <property type="evidence" value="ECO:0007669"/>
    <property type="project" value="UniProtKB-SubCell"/>
</dbReference>
<dbReference type="AlphaFoldDB" id="E2A551"/>
<feature type="non-terminal residue" evidence="7">
    <location>
        <position position="1"/>
    </location>
</feature>
<evidence type="ECO:0000256" key="1">
    <source>
        <dbReference type="ARBA" id="ARBA00004613"/>
    </source>
</evidence>
<dbReference type="Gene3D" id="1.10.238.10">
    <property type="entry name" value="EF-hand"/>
    <property type="match status" value="1"/>
</dbReference>
<dbReference type="Pfam" id="PF10591">
    <property type="entry name" value="SPARC_Ca_bdg"/>
    <property type="match status" value="1"/>
</dbReference>
<accession>E2A551</accession>
<dbReference type="SUPFAM" id="SSF47473">
    <property type="entry name" value="EF-hand"/>
    <property type="match status" value="1"/>
</dbReference>
<sequence>HFPIGCQSEVRWMFGHLDSDNDSRLSLSELYGLEHDQNEPCLKPFLDSCDTD</sequence>
<dbReference type="InterPro" id="IPR019577">
    <property type="entry name" value="SPARC/Testican_Ca-bd-dom"/>
</dbReference>
<gene>
    <name evidence="7" type="ORF">EAG_00491</name>
    <name evidence="6" type="ORF">EAG_00778</name>
</gene>
<evidence type="ECO:0000256" key="3">
    <source>
        <dbReference type="ARBA" id="ARBA00023157"/>
    </source>
</evidence>
<evidence type="ECO:0000256" key="4">
    <source>
        <dbReference type="ARBA" id="ARBA00023180"/>
    </source>
</evidence>
<reference evidence="7 8" key="1">
    <citation type="journal article" date="2010" name="Science">
        <title>Genomic comparison of the ants Camponotus floridanus and Harpegnathos saltator.</title>
        <authorList>
            <person name="Bonasio R."/>
            <person name="Zhang G."/>
            <person name="Ye C."/>
            <person name="Mutti N.S."/>
            <person name="Fang X."/>
            <person name="Qin N."/>
            <person name="Donahue G."/>
            <person name="Yang P."/>
            <person name="Li Q."/>
            <person name="Li C."/>
            <person name="Zhang P."/>
            <person name="Huang Z."/>
            <person name="Berger S.L."/>
            <person name="Reinberg D."/>
            <person name="Wang J."/>
            <person name="Liebig J."/>
        </authorList>
    </citation>
    <scope>NUCLEOTIDE SEQUENCE [LARGE SCALE GENOMIC DNA]</scope>
    <source>
        <strain evidence="8">C129</strain>
    </source>
</reference>
<feature type="non-terminal residue" evidence="7">
    <location>
        <position position="52"/>
    </location>
</feature>
<dbReference type="GO" id="GO:0005509">
    <property type="term" value="F:calcium ion binding"/>
    <property type="evidence" value="ECO:0007669"/>
    <property type="project" value="InterPro"/>
</dbReference>
<evidence type="ECO:0000313" key="7">
    <source>
        <dbReference type="EMBL" id="EFN71438.1"/>
    </source>
</evidence>